<name>A0A9Q1DDP2_CONCO</name>
<evidence type="ECO:0000259" key="1">
    <source>
        <dbReference type="SMART" id="SM01394"/>
    </source>
</evidence>
<feature type="domain" description="S100/CaBP-9k-type calcium binding subdomain" evidence="1">
    <location>
        <begin position="8"/>
        <end position="48"/>
    </location>
</feature>
<dbReference type="OrthoDB" id="8442111at2759"/>
<comment type="caution">
    <text evidence="2">The sequence shown here is derived from an EMBL/GenBank/DDBJ whole genome shotgun (WGS) entry which is preliminary data.</text>
</comment>
<evidence type="ECO:0000313" key="3">
    <source>
        <dbReference type="Proteomes" id="UP001152803"/>
    </source>
</evidence>
<dbReference type="SMART" id="SM01394">
    <property type="entry name" value="S_100"/>
    <property type="match status" value="1"/>
</dbReference>
<dbReference type="AlphaFoldDB" id="A0A9Q1DDP2"/>
<evidence type="ECO:0000313" key="2">
    <source>
        <dbReference type="EMBL" id="KAJ8267857.1"/>
    </source>
</evidence>
<dbReference type="InterPro" id="IPR011992">
    <property type="entry name" value="EF-hand-dom_pair"/>
</dbReference>
<organism evidence="2 3">
    <name type="scientific">Conger conger</name>
    <name type="common">Conger eel</name>
    <name type="synonym">Muraena conger</name>
    <dbReference type="NCBI Taxonomy" id="82655"/>
    <lineage>
        <taxon>Eukaryota</taxon>
        <taxon>Metazoa</taxon>
        <taxon>Chordata</taxon>
        <taxon>Craniata</taxon>
        <taxon>Vertebrata</taxon>
        <taxon>Euteleostomi</taxon>
        <taxon>Actinopterygii</taxon>
        <taxon>Neopterygii</taxon>
        <taxon>Teleostei</taxon>
        <taxon>Anguilliformes</taxon>
        <taxon>Congridae</taxon>
        <taxon>Conger</taxon>
    </lineage>
</organism>
<dbReference type="InterPro" id="IPR013787">
    <property type="entry name" value="S100_Ca-bd_sub"/>
</dbReference>
<protein>
    <recommendedName>
        <fullName evidence="1">S100/CaBP-9k-type calcium binding subdomain domain-containing protein</fullName>
    </recommendedName>
</protein>
<proteinExistence type="predicted"/>
<reference evidence="2" key="1">
    <citation type="journal article" date="2023" name="Science">
        <title>Genome structures resolve the early diversification of teleost fishes.</title>
        <authorList>
            <person name="Parey E."/>
            <person name="Louis A."/>
            <person name="Montfort J."/>
            <person name="Bouchez O."/>
            <person name="Roques C."/>
            <person name="Iampietro C."/>
            <person name="Lluch J."/>
            <person name="Castinel A."/>
            <person name="Donnadieu C."/>
            <person name="Desvignes T."/>
            <person name="Floi Bucao C."/>
            <person name="Jouanno E."/>
            <person name="Wen M."/>
            <person name="Mejri S."/>
            <person name="Dirks R."/>
            <person name="Jansen H."/>
            <person name="Henkel C."/>
            <person name="Chen W.J."/>
            <person name="Zahm M."/>
            <person name="Cabau C."/>
            <person name="Klopp C."/>
            <person name="Thompson A.W."/>
            <person name="Robinson-Rechavi M."/>
            <person name="Braasch I."/>
            <person name="Lecointre G."/>
            <person name="Bobe J."/>
            <person name="Postlethwait J.H."/>
            <person name="Berthelot C."/>
            <person name="Roest Crollius H."/>
            <person name="Guiguen Y."/>
        </authorList>
    </citation>
    <scope>NUCLEOTIDE SEQUENCE</scope>
    <source>
        <strain evidence="2">Concon-B</strain>
    </source>
</reference>
<dbReference type="Proteomes" id="UP001152803">
    <property type="component" value="Unassembled WGS sequence"/>
</dbReference>
<dbReference type="SUPFAM" id="SSF47473">
    <property type="entry name" value="EF-hand"/>
    <property type="match status" value="1"/>
</dbReference>
<dbReference type="Gene3D" id="1.10.238.10">
    <property type="entry name" value="EF-hand"/>
    <property type="match status" value="1"/>
</dbReference>
<dbReference type="Pfam" id="PF01023">
    <property type="entry name" value="S_100"/>
    <property type="match status" value="1"/>
</dbReference>
<accession>A0A9Q1DDP2</accession>
<gene>
    <name evidence="2" type="ORF">COCON_G00130290</name>
</gene>
<dbReference type="EMBL" id="JAFJMO010000009">
    <property type="protein sequence ID" value="KAJ8267857.1"/>
    <property type="molecule type" value="Genomic_DNA"/>
</dbReference>
<keyword evidence="3" id="KW-1185">Reference proteome</keyword>
<sequence length="102" mass="10944">MAAQSSELEKAIDTLVTQFHSAGSDSSPTLKTDQFQSLLSNQMPTFAKTIGSKGLGEVLKIMGVKDGEGISFKNFWGLIQKLATDQYSMLKPPTTGSSCLLL</sequence>